<dbReference type="Proteomes" id="UP000265520">
    <property type="component" value="Unassembled WGS sequence"/>
</dbReference>
<reference evidence="1 2" key="1">
    <citation type="journal article" date="2018" name="Front. Plant Sci.">
        <title>Red Clover (Trifolium pratense) and Zigzag Clover (T. medium) - A Picture of Genomic Similarities and Differences.</title>
        <authorList>
            <person name="Dluhosova J."/>
            <person name="Istvanek J."/>
            <person name="Nedelnik J."/>
            <person name="Repkova J."/>
        </authorList>
    </citation>
    <scope>NUCLEOTIDE SEQUENCE [LARGE SCALE GENOMIC DNA]</scope>
    <source>
        <strain evidence="2">cv. 10/8</strain>
        <tissue evidence="1">Leaf</tissue>
    </source>
</reference>
<organism evidence="1 2">
    <name type="scientific">Trifolium medium</name>
    <dbReference type="NCBI Taxonomy" id="97028"/>
    <lineage>
        <taxon>Eukaryota</taxon>
        <taxon>Viridiplantae</taxon>
        <taxon>Streptophyta</taxon>
        <taxon>Embryophyta</taxon>
        <taxon>Tracheophyta</taxon>
        <taxon>Spermatophyta</taxon>
        <taxon>Magnoliopsida</taxon>
        <taxon>eudicotyledons</taxon>
        <taxon>Gunneridae</taxon>
        <taxon>Pentapetalae</taxon>
        <taxon>rosids</taxon>
        <taxon>fabids</taxon>
        <taxon>Fabales</taxon>
        <taxon>Fabaceae</taxon>
        <taxon>Papilionoideae</taxon>
        <taxon>50 kb inversion clade</taxon>
        <taxon>NPAAA clade</taxon>
        <taxon>Hologalegina</taxon>
        <taxon>IRL clade</taxon>
        <taxon>Trifolieae</taxon>
        <taxon>Trifolium</taxon>
    </lineage>
</organism>
<evidence type="ECO:0000313" key="1">
    <source>
        <dbReference type="EMBL" id="MCI82606.1"/>
    </source>
</evidence>
<keyword evidence="2" id="KW-1185">Reference proteome</keyword>
<dbReference type="EMBL" id="LXQA011047652">
    <property type="protein sequence ID" value="MCI82606.1"/>
    <property type="molecule type" value="Genomic_DNA"/>
</dbReference>
<evidence type="ECO:0000313" key="2">
    <source>
        <dbReference type="Proteomes" id="UP000265520"/>
    </source>
</evidence>
<sequence length="65" mass="7004">MKQRNICFNAVIMLIATITSLFSHDLLVSRTRIIINLNVSTNSSLVAIVSVVVNVVVGVVIHLSG</sequence>
<comment type="caution">
    <text evidence="1">The sequence shown here is derived from an EMBL/GenBank/DDBJ whole genome shotgun (WGS) entry which is preliminary data.</text>
</comment>
<protein>
    <submittedName>
        <fullName evidence="1">Uncharacterized protein</fullName>
    </submittedName>
</protein>
<name>A0A392V2X6_9FABA</name>
<dbReference type="AlphaFoldDB" id="A0A392V2X6"/>
<proteinExistence type="predicted"/>
<accession>A0A392V2X6</accession>
<feature type="non-terminal residue" evidence="1">
    <location>
        <position position="65"/>
    </location>
</feature>